<reference evidence="1" key="1">
    <citation type="submission" date="2022-11" db="EMBL/GenBank/DDBJ databases">
        <title>Marilongibacter aestuarii gen. nov., sp. nov., isolated from tidal flat sediment.</title>
        <authorList>
            <person name="Jiayan W."/>
        </authorList>
    </citation>
    <scope>NUCLEOTIDE SEQUENCE</scope>
    <source>
        <strain evidence="1">Z1-6</strain>
    </source>
</reference>
<comment type="caution">
    <text evidence="1">The sequence shown here is derived from an EMBL/GenBank/DDBJ whole genome shotgun (WGS) entry which is preliminary data.</text>
</comment>
<dbReference type="RefSeq" id="WP_343335162.1">
    <property type="nucleotide sequence ID" value="NZ_JAPOHD010000064.1"/>
</dbReference>
<evidence type="ECO:0000313" key="2">
    <source>
        <dbReference type="Proteomes" id="UP001145087"/>
    </source>
</evidence>
<keyword evidence="2" id="KW-1185">Reference proteome</keyword>
<accession>A0A9X3FAP1</accession>
<name>A0A9X3FAP1_9BACT</name>
<dbReference type="Proteomes" id="UP001145087">
    <property type="component" value="Unassembled WGS sequence"/>
</dbReference>
<organism evidence="1 2">
    <name type="scientific">Draconibacterium aestuarii</name>
    <dbReference type="NCBI Taxonomy" id="2998507"/>
    <lineage>
        <taxon>Bacteria</taxon>
        <taxon>Pseudomonadati</taxon>
        <taxon>Bacteroidota</taxon>
        <taxon>Bacteroidia</taxon>
        <taxon>Marinilabiliales</taxon>
        <taxon>Prolixibacteraceae</taxon>
        <taxon>Draconibacterium</taxon>
    </lineage>
</organism>
<sequence>MNRRKKKNTSQQQKQEFRHRRNEFFKKIKQVASLLGDASVIDLLGERERKLMYICRLRPHNLINSTQDETKTTANNLRVLNQYFSHFLHHSYVDIEYANARLTYSDFSVYAITLYIFWVDVHKNFPKIADRFKNCFPVFNHGFDDHYAVVEDKIDKFLQVLGWMFSDFKKSVVRFDRDQPQKHEADYQKRSLYNNWIIENKRGENELLEINGHKRANYRLYFNSGKAFEPLCVTPQQLGLTGIMQDFRLQVFIQQHAINRIKERISEQYELICYLDVVYAILTNAIPLNNNKSFLFPLSHGKVKLGYLKADIIGDKLVIRTFLFLTNNGTPEGKILHDLLGVVKADKAYLGIDKLSTFINSDIKNDARLKELFSKAHCADLFTLDRYLLDDPKSNEIACARFITNYLGTQMPVYGNEG</sequence>
<dbReference type="EMBL" id="JAPOHD010000064">
    <property type="protein sequence ID" value="MCY1722837.1"/>
    <property type="molecule type" value="Genomic_DNA"/>
</dbReference>
<protein>
    <submittedName>
        <fullName evidence="1">Uncharacterized protein</fullName>
    </submittedName>
</protein>
<proteinExistence type="predicted"/>
<gene>
    <name evidence="1" type="ORF">OU798_20990</name>
</gene>
<dbReference type="AlphaFoldDB" id="A0A9X3FAP1"/>
<evidence type="ECO:0000313" key="1">
    <source>
        <dbReference type="EMBL" id="MCY1722837.1"/>
    </source>
</evidence>